<evidence type="ECO:0000259" key="2">
    <source>
        <dbReference type="Pfam" id="PF02272"/>
    </source>
</evidence>
<feature type="domain" description="DDH" evidence="1">
    <location>
        <begin position="19"/>
        <end position="159"/>
    </location>
</feature>
<comment type="caution">
    <text evidence="3">The sequence shown here is derived from an EMBL/GenBank/DDBJ whole genome shotgun (WGS) entry which is preliminary data.</text>
</comment>
<proteinExistence type="predicted"/>
<sequence>MRNKLKQLTEALLSNDRFLLLSHVDPDGDAVGSLIALHALLERRGKRAVAYDRDGVPEIYRFLRGSENIHSSLETPDGFDAAIFVECPNVGRAGENAAALVEKIPLWINIDHHRDNGNFGHLNIVDPQLSATGELVYEVFQLLQEPLDRMTAEALYAAIMTDTGSFRFPNTTPRAHVISAELIGLGIEPHEIYQRIYENLSKPAALINARAHATLEILDGYSCVTVTRAMLKETGATAEDTHEIVNYGRNIESIEVAVLLREMEQGIKVSLRSKSRVNVSEIAARFGGGGHIRAAGCTIQADMEQARRLIFAEVERALEKSHSASRS</sequence>
<dbReference type="InterPro" id="IPR038763">
    <property type="entry name" value="DHH_sf"/>
</dbReference>
<dbReference type="Pfam" id="PF01368">
    <property type="entry name" value="DHH"/>
    <property type="match status" value="1"/>
</dbReference>
<dbReference type="Proteomes" id="UP000265882">
    <property type="component" value="Unassembled WGS sequence"/>
</dbReference>
<dbReference type="InterPro" id="IPR001667">
    <property type="entry name" value="DDH_dom"/>
</dbReference>
<feature type="domain" description="DHHA1" evidence="2">
    <location>
        <begin position="229"/>
        <end position="318"/>
    </location>
</feature>
<dbReference type="Gene3D" id="3.10.310.30">
    <property type="match status" value="1"/>
</dbReference>
<dbReference type="InterPro" id="IPR051319">
    <property type="entry name" value="Oligoribo/pAp-PDE_c-di-AMP_PDE"/>
</dbReference>
<dbReference type="PANTHER" id="PTHR47618">
    <property type="entry name" value="BIFUNCTIONAL OLIGORIBONUCLEASE AND PAP PHOSPHATASE NRNA"/>
    <property type="match status" value="1"/>
</dbReference>
<dbReference type="PANTHER" id="PTHR47618:SF1">
    <property type="entry name" value="BIFUNCTIONAL OLIGORIBONUCLEASE AND PAP PHOSPHATASE NRNA"/>
    <property type="match status" value="1"/>
</dbReference>
<evidence type="ECO:0000313" key="4">
    <source>
        <dbReference type="Proteomes" id="UP000265882"/>
    </source>
</evidence>
<dbReference type="GO" id="GO:0003676">
    <property type="term" value="F:nucleic acid binding"/>
    <property type="evidence" value="ECO:0007669"/>
    <property type="project" value="InterPro"/>
</dbReference>
<dbReference type="InterPro" id="IPR003156">
    <property type="entry name" value="DHHA1_dom"/>
</dbReference>
<reference evidence="3 4" key="1">
    <citation type="journal article" date="2017" name="ISME J.">
        <title>Energy and carbon metabolisms in a deep terrestrial subsurface fluid microbial community.</title>
        <authorList>
            <person name="Momper L."/>
            <person name="Jungbluth S.P."/>
            <person name="Lee M.D."/>
            <person name="Amend J.P."/>
        </authorList>
    </citation>
    <scope>NUCLEOTIDE SEQUENCE [LARGE SCALE GENOMIC DNA]</scope>
    <source>
        <strain evidence="3">SURF_5</strain>
    </source>
</reference>
<evidence type="ECO:0000259" key="1">
    <source>
        <dbReference type="Pfam" id="PF01368"/>
    </source>
</evidence>
<dbReference type="SUPFAM" id="SSF64182">
    <property type="entry name" value="DHH phosphoesterases"/>
    <property type="match status" value="1"/>
</dbReference>
<name>A0A3A4P4L6_ABYX5</name>
<accession>A0A3A4P4L6</accession>
<dbReference type="Gene3D" id="3.90.1640.10">
    <property type="entry name" value="inorganic pyrophosphatase (n-terminal core)"/>
    <property type="match status" value="1"/>
</dbReference>
<dbReference type="Pfam" id="PF02272">
    <property type="entry name" value="DHHA1"/>
    <property type="match status" value="1"/>
</dbReference>
<gene>
    <name evidence="3" type="ORF">C4520_07220</name>
</gene>
<organism evidence="3 4">
    <name type="scientific">Abyssobacteria bacterium (strain SURF_5)</name>
    <dbReference type="NCBI Taxonomy" id="2093360"/>
    <lineage>
        <taxon>Bacteria</taxon>
        <taxon>Pseudomonadati</taxon>
        <taxon>Candidatus Hydrogenedentota</taxon>
        <taxon>Candidatus Abyssobacteria</taxon>
    </lineage>
</organism>
<dbReference type="AlphaFoldDB" id="A0A3A4P4L6"/>
<evidence type="ECO:0000313" key="3">
    <source>
        <dbReference type="EMBL" id="RJP22811.1"/>
    </source>
</evidence>
<dbReference type="EMBL" id="QZKU01000053">
    <property type="protein sequence ID" value="RJP22811.1"/>
    <property type="molecule type" value="Genomic_DNA"/>
</dbReference>
<protein>
    <submittedName>
        <fullName evidence="3">Bifunctional oligoribonuclease/PAP phosphatase NrnA</fullName>
    </submittedName>
</protein>